<dbReference type="AlphaFoldDB" id="A0A914P0V1"/>
<dbReference type="Gene3D" id="3.80.10.10">
    <property type="entry name" value="Ribonuclease Inhibitor"/>
    <property type="match status" value="1"/>
</dbReference>
<organism evidence="1 2">
    <name type="scientific">Panagrolaimus davidi</name>
    <dbReference type="NCBI Taxonomy" id="227884"/>
    <lineage>
        <taxon>Eukaryota</taxon>
        <taxon>Metazoa</taxon>
        <taxon>Ecdysozoa</taxon>
        <taxon>Nematoda</taxon>
        <taxon>Chromadorea</taxon>
        <taxon>Rhabditida</taxon>
        <taxon>Tylenchina</taxon>
        <taxon>Panagrolaimomorpha</taxon>
        <taxon>Panagrolaimoidea</taxon>
        <taxon>Panagrolaimidae</taxon>
        <taxon>Panagrolaimus</taxon>
    </lineage>
</organism>
<sequence length="244" mass="28693">MANYRNGKISADILQITSKIKIPKWPPKSDFPADILKFMKKNATEKQALKLMKTNKYFIREKCPFIYFDDYFVLTQNFVHQTHSTPKAMYYRIEELPNNLGISGTLNVQHENLLSQFISKCIIFDLKCLNFNWLKNVKISYNDFKFLTSSGRLEKLDLGPTNVTSKNGEIIPYESLLDHTPALRRLCLEYNRYLILSQKFIEKICASNLEKFEVFKLPKNFEREAFLAYLAKKKPNLRVLLHFK</sequence>
<evidence type="ECO:0000313" key="2">
    <source>
        <dbReference type="WBParaSite" id="PDA_v2.g11384.t1"/>
    </source>
</evidence>
<dbReference type="InterPro" id="IPR032675">
    <property type="entry name" value="LRR_dom_sf"/>
</dbReference>
<evidence type="ECO:0000313" key="1">
    <source>
        <dbReference type="Proteomes" id="UP000887578"/>
    </source>
</evidence>
<reference evidence="2" key="1">
    <citation type="submission" date="2022-11" db="UniProtKB">
        <authorList>
            <consortium name="WormBaseParasite"/>
        </authorList>
    </citation>
    <scope>IDENTIFICATION</scope>
</reference>
<dbReference type="WBParaSite" id="PDA_v2.g11384.t1">
    <property type="protein sequence ID" value="PDA_v2.g11384.t1"/>
    <property type="gene ID" value="PDA_v2.g11384"/>
</dbReference>
<keyword evidence="1" id="KW-1185">Reference proteome</keyword>
<name>A0A914P0V1_9BILA</name>
<protein>
    <submittedName>
        <fullName evidence="2">Uncharacterized protein</fullName>
    </submittedName>
</protein>
<proteinExistence type="predicted"/>
<dbReference type="Proteomes" id="UP000887578">
    <property type="component" value="Unplaced"/>
</dbReference>
<accession>A0A914P0V1</accession>
<dbReference type="SUPFAM" id="SSF52047">
    <property type="entry name" value="RNI-like"/>
    <property type="match status" value="1"/>
</dbReference>